<dbReference type="Proteomes" id="UP000240535">
    <property type="component" value="Unassembled WGS sequence"/>
</dbReference>
<feature type="transmembrane region" description="Helical" evidence="1">
    <location>
        <begin position="6"/>
        <end position="24"/>
    </location>
</feature>
<accession>A0A2P8R0Z7</accession>
<keyword evidence="1" id="KW-0472">Membrane</keyword>
<protein>
    <submittedName>
        <fullName evidence="2">Uncharacterized protein</fullName>
    </submittedName>
</protein>
<name>A0A2P8R0Z7_9BACT</name>
<reference evidence="3" key="1">
    <citation type="submission" date="2017-10" db="EMBL/GenBank/DDBJ databases">
        <title>Campylobacter species from seals.</title>
        <authorList>
            <person name="Gilbert M.J."/>
            <person name="Zomer A.L."/>
            <person name="Timmerman A.J."/>
            <person name="Duim B."/>
            <person name="Wagenaar J.A."/>
        </authorList>
    </citation>
    <scope>NUCLEOTIDE SEQUENCE [LARGE SCALE GENOMIC DNA]</scope>
    <source>
        <strain evidence="3">17S00004-5</strain>
    </source>
</reference>
<dbReference type="AlphaFoldDB" id="A0A2P8R0Z7"/>
<dbReference type="EMBL" id="PDHH01000003">
    <property type="protein sequence ID" value="PSM52174.1"/>
    <property type="molecule type" value="Genomic_DNA"/>
</dbReference>
<comment type="caution">
    <text evidence="2">The sequence shown here is derived from an EMBL/GenBank/DDBJ whole genome shotgun (WGS) entry which is preliminary data.</text>
</comment>
<dbReference type="RefSeq" id="WP_106870768.1">
    <property type="nucleotide sequence ID" value="NZ_CP053841.1"/>
</dbReference>
<keyword evidence="1" id="KW-0812">Transmembrane</keyword>
<evidence type="ECO:0000256" key="1">
    <source>
        <dbReference type="SAM" id="Phobius"/>
    </source>
</evidence>
<proteinExistence type="predicted"/>
<evidence type="ECO:0000313" key="2">
    <source>
        <dbReference type="EMBL" id="PSM52174.1"/>
    </source>
</evidence>
<dbReference type="OrthoDB" id="5363549at2"/>
<organism evidence="2 3">
    <name type="scientific">Campylobacter blaseri</name>
    <dbReference type="NCBI Taxonomy" id="2042961"/>
    <lineage>
        <taxon>Bacteria</taxon>
        <taxon>Pseudomonadati</taxon>
        <taxon>Campylobacterota</taxon>
        <taxon>Epsilonproteobacteria</taxon>
        <taxon>Campylobacterales</taxon>
        <taxon>Campylobacteraceae</taxon>
        <taxon>Campylobacter</taxon>
    </lineage>
</organism>
<sequence length="98" mass="11384">MSIDTIIILGLCVVLFLMLILFYIKDEQTNKRFDRYDQIISDNMAEIFTLKKSLESLNEIVDDLDIGDFSEQIDAQIDKKINPTLESLKDIESLIRQL</sequence>
<evidence type="ECO:0000313" key="3">
    <source>
        <dbReference type="Proteomes" id="UP000240535"/>
    </source>
</evidence>
<keyword evidence="1" id="KW-1133">Transmembrane helix</keyword>
<gene>
    <name evidence="2" type="ORF">CQ405_03730</name>
</gene>
<keyword evidence="3" id="KW-1185">Reference proteome</keyword>